<comment type="function">
    <text evidence="10">Catalyzes the oxidation of 5,10-methylenetetrahydrofolate to 5,10-methenyltetrahydrofolate and then the hydrolysis of 5,10-methenyltetrahydrofolate to 10-formyltetrahydrofolate.</text>
</comment>
<evidence type="ECO:0000256" key="7">
    <source>
        <dbReference type="ARBA" id="ARBA00023268"/>
    </source>
</evidence>
<accession>A0AAE0H0E7</accession>
<evidence type="ECO:0000256" key="2">
    <source>
        <dbReference type="ARBA" id="ARBA00011738"/>
    </source>
</evidence>
<dbReference type="Gene3D" id="3.40.50.10860">
    <property type="entry name" value="Leucine Dehydrogenase, chain A, domain 1"/>
    <property type="match status" value="1"/>
</dbReference>
<dbReference type="PROSITE" id="PS00767">
    <property type="entry name" value="THF_DHG_CYH_2"/>
    <property type="match status" value="1"/>
</dbReference>
<keyword evidence="15" id="KW-1185">Reference proteome</keyword>
<dbReference type="PRINTS" id="PR00085">
    <property type="entry name" value="THFDHDRGNASE"/>
</dbReference>
<evidence type="ECO:0000256" key="4">
    <source>
        <dbReference type="ARBA" id="ARBA00022801"/>
    </source>
</evidence>
<evidence type="ECO:0000256" key="1">
    <source>
        <dbReference type="ARBA" id="ARBA00004777"/>
    </source>
</evidence>
<comment type="catalytic activity">
    <reaction evidence="8">
        <text>(6R)-5,10-methenyltetrahydrofolate + H2O = (6R)-10-formyltetrahydrofolate + H(+)</text>
        <dbReference type="Rhea" id="RHEA:23700"/>
        <dbReference type="ChEBI" id="CHEBI:15377"/>
        <dbReference type="ChEBI" id="CHEBI:15378"/>
        <dbReference type="ChEBI" id="CHEBI:57455"/>
        <dbReference type="ChEBI" id="CHEBI:195366"/>
        <dbReference type="EC" id="3.5.4.9"/>
    </reaction>
</comment>
<keyword evidence="3" id="KW-0554">One-carbon metabolism</keyword>
<organism evidence="14 15">
    <name type="scientific">Cymbomonas tetramitiformis</name>
    <dbReference type="NCBI Taxonomy" id="36881"/>
    <lineage>
        <taxon>Eukaryota</taxon>
        <taxon>Viridiplantae</taxon>
        <taxon>Chlorophyta</taxon>
        <taxon>Pyramimonadophyceae</taxon>
        <taxon>Pyramimonadales</taxon>
        <taxon>Pyramimonadaceae</taxon>
        <taxon>Cymbomonas</taxon>
    </lineage>
</organism>
<dbReference type="HAMAP" id="MF_01576">
    <property type="entry name" value="THF_DHG_CYH"/>
    <property type="match status" value="1"/>
</dbReference>
<evidence type="ECO:0000256" key="6">
    <source>
        <dbReference type="ARBA" id="ARBA00023002"/>
    </source>
</evidence>
<comment type="similarity">
    <text evidence="11">Belongs to the tetrahydrofolate dehydrogenase/cyclohydrolase family.</text>
</comment>
<dbReference type="GO" id="GO:0004488">
    <property type="term" value="F:methylenetetrahydrofolate dehydrogenase (NADP+) activity"/>
    <property type="evidence" value="ECO:0007669"/>
    <property type="project" value="UniProtKB-EC"/>
</dbReference>
<feature type="domain" description="Tetrahydrofolate dehydrogenase/cyclohydrolase catalytic" evidence="12">
    <location>
        <begin position="30"/>
        <end position="145"/>
    </location>
</feature>
<sequence length="317" mass="33454">MFAGVAVAVGVGGFVANKVIKKKSPPADIIDGKAIAATIRLEIKEAVNAMQAKYKKAPGLAVVIVGERKDSQTYVRMKRKACAEAGIVSFDKDMPASSTQEEVLQAVKDFNANPNVHGILVQLPLPKHIDEQTILEAISLSKDVDGFHPLNIGALAMKGRDPLFVPCTPKGCIELLDRSNVEIKGKIAAVVGRSNIVGMPAAMLLQKRDATVTIVHSRTPGAESIVKKADIIIAAAGSAEMVKGSWVKSGAVVIDVGTNSVDDATKKTGYRLVGDCAFEEVKFVASKITPVPGGVGPMTIAMLLKNCLEGAQRMYAP</sequence>
<evidence type="ECO:0000259" key="13">
    <source>
        <dbReference type="Pfam" id="PF02882"/>
    </source>
</evidence>
<dbReference type="InterPro" id="IPR020630">
    <property type="entry name" value="THF_DH/CycHdrlase_cat_dom"/>
</dbReference>
<dbReference type="CDD" id="cd01080">
    <property type="entry name" value="NAD_bind_m-THF_DH_Cyclohyd"/>
    <property type="match status" value="1"/>
</dbReference>
<dbReference type="SUPFAM" id="SSF53223">
    <property type="entry name" value="Aminoacid dehydrogenase-like, N-terminal domain"/>
    <property type="match status" value="1"/>
</dbReference>
<dbReference type="GO" id="GO:0004477">
    <property type="term" value="F:methenyltetrahydrofolate cyclohydrolase activity"/>
    <property type="evidence" value="ECO:0007669"/>
    <property type="project" value="UniProtKB-EC"/>
</dbReference>
<dbReference type="GO" id="GO:0005829">
    <property type="term" value="C:cytosol"/>
    <property type="evidence" value="ECO:0007669"/>
    <property type="project" value="TreeGrafter"/>
</dbReference>
<evidence type="ECO:0000256" key="11">
    <source>
        <dbReference type="ARBA" id="ARBA00061364"/>
    </source>
</evidence>
<dbReference type="FunFam" id="3.40.50.720:FF:000006">
    <property type="entry name" value="Bifunctional protein FolD"/>
    <property type="match status" value="1"/>
</dbReference>
<comment type="caution">
    <text evidence="14">The sequence shown here is derived from an EMBL/GenBank/DDBJ whole genome shotgun (WGS) entry which is preliminary data.</text>
</comment>
<protein>
    <submittedName>
        <fullName evidence="14">Bifunctional protein FolD 2</fullName>
    </submittedName>
</protein>
<dbReference type="Proteomes" id="UP001190700">
    <property type="component" value="Unassembled WGS sequence"/>
</dbReference>
<dbReference type="InterPro" id="IPR000672">
    <property type="entry name" value="THF_DH/CycHdrlase"/>
</dbReference>
<keyword evidence="4" id="KW-0378">Hydrolase</keyword>
<dbReference type="Gene3D" id="3.40.50.720">
    <property type="entry name" value="NAD(P)-binding Rossmann-like Domain"/>
    <property type="match status" value="1"/>
</dbReference>
<evidence type="ECO:0000256" key="3">
    <source>
        <dbReference type="ARBA" id="ARBA00022563"/>
    </source>
</evidence>
<keyword evidence="7" id="KW-0511">Multifunctional enzyme</keyword>
<dbReference type="GO" id="GO:0035999">
    <property type="term" value="P:tetrahydrofolate interconversion"/>
    <property type="evidence" value="ECO:0007669"/>
    <property type="project" value="TreeGrafter"/>
</dbReference>
<feature type="domain" description="Tetrahydrofolate dehydrogenase/cyclohydrolase NAD(P)-binding" evidence="13">
    <location>
        <begin position="166"/>
        <end position="313"/>
    </location>
</feature>
<name>A0AAE0H0E7_9CHLO</name>
<dbReference type="Pfam" id="PF00763">
    <property type="entry name" value="THF_DHG_CYH"/>
    <property type="match status" value="1"/>
</dbReference>
<proteinExistence type="inferred from homology"/>
<evidence type="ECO:0000313" key="15">
    <source>
        <dbReference type="Proteomes" id="UP001190700"/>
    </source>
</evidence>
<comment type="catalytic activity">
    <reaction evidence="9">
        <text>(6R)-5,10-methylene-5,6,7,8-tetrahydrofolate + NADP(+) = (6R)-5,10-methenyltetrahydrofolate + NADPH</text>
        <dbReference type="Rhea" id="RHEA:22812"/>
        <dbReference type="ChEBI" id="CHEBI:15636"/>
        <dbReference type="ChEBI" id="CHEBI:57455"/>
        <dbReference type="ChEBI" id="CHEBI:57783"/>
        <dbReference type="ChEBI" id="CHEBI:58349"/>
        <dbReference type="EC" id="1.5.1.5"/>
    </reaction>
</comment>
<dbReference type="AlphaFoldDB" id="A0AAE0H0E7"/>
<dbReference type="PANTHER" id="PTHR48099">
    <property type="entry name" value="C-1-TETRAHYDROFOLATE SYNTHASE, CYTOPLASMIC-RELATED"/>
    <property type="match status" value="1"/>
</dbReference>
<dbReference type="InterPro" id="IPR036291">
    <property type="entry name" value="NAD(P)-bd_dom_sf"/>
</dbReference>
<comment type="pathway">
    <text evidence="1">One-carbon metabolism; tetrahydrofolate interconversion.</text>
</comment>
<dbReference type="PANTHER" id="PTHR48099:SF27">
    <property type="entry name" value="BIFUNCTIONAL PROTEIN FOLD 2"/>
    <property type="match status" value="1"/>
</dbReference>
<comment type="subunit">
    <text evidence="2">Homodimer.</text>
</comment>
<gene>
    <name evidence="14" type="ORF">CYMTET_4936</name>
</gene>
<evidence type="ECO:0000256" key="5">
    <source>
        <dbReference type="ARBA" id="ARBA00022857"/>
    </source>
</evidence>
<evidence type="ECO:0000313" key="14">
    <source>
        <dbReference type="EMBL" id="KAK3287562.1"/>
    </source>
</evidence>
<reference evidence="14 15" key="1">
    <citation type="journal article" date="2015" name="Genome Biol. Evol.">
        <title>Comparative Genomics of a Bacterivorous Green Alga Reveals Evolutionary Causalities and Consequences of Phago-Mixotrophic Mode of Nutrition.</title>
        <authorList>
            <person name="Burns J.A."/>
            <person name="Paasch A."/>
            <person name="Narechania A."/>
            <person name="Kim E."/>
        </authorList>
    </citation>
    <scope>NUCLEOTIDE SEQUENCE [LARGE SCALE GENOMIC DNA]</scope>
    <source>
        <strain evidence="14 15">PLY_AMNH</strain>
    </source>
</reference>
<evidence type="ECO:0000256" key="10">
    <source>
        <dbReference type="ARBA" id="ARBA00058319"/>
    </source>
</evidence>
<evidence type="ECO:0000259" key="12">
    <source>
        <dbReference type="Pfam" id="PF00763"/>
    </source>
</evidence>
<dbReference type="SUPFAM" id="SSF51735">
    <property type="entry name" value="NAD(P)-binding Rossmann-fold domains"/>
    <property type="match status" value="1"/>
</dbReference>
<dbReference type="InterPro" id="IPR020867">
    <property type="entry name" value="THF_DH/CycHdrlase_CS"/>
</dbReference>
<evidence type="ECO:0000256" key="9">
    <source>
        <dbReference type="ARBA" id="ARBA00052194"/>
    </source>
</evidence>
<dbReference type="InterPro" id="IPR046346">
    <property type="entry name" value="Aminoacid_DH-like_N_sf"/>
</dbReference>
<keyword evidence="5" id="KW-0521">NADP</keyword>
<dbReference type="FunFam" id="3.40.50.10860:FF:000001">
    <property type="entry name" value="Bifunctional protein FolD"/>
    <property type="match status" value="1"/>
</dbReference>
<keyword evidence="6" id="KW-0560">Oxidoreductase</keyword>
<dbReference type="InterPro" id="IPR020631">
    <property type="entry name" value="THF_DH/CycHdrlase_NAD-bd_dom"/>
</dbReference>
<dbReference type="EMBL" id="LGRX02000800">
    <property type="protein sequence ID" value="KAK3287562.1"/>
    <property type="molecule type" value="Genomic_DNA"/>
</dbReference>
<evidence type="ECO:0000256" key="8">
    <source>
        <dbReference type="ARBA" id="ARBA00036357"/>
    </source>
</evidence>
<dbReference type="Pfam" id="PF02882">
    <property type="entry name" value="THF_DHG_CYH_C"/>
    <property type="match status" value="1"/>
</dbReference>